<reference evidence="2 3" key="1">
    <citation type="journal article" date="2011" name="J. Bacteriol.">
        <title>Genome sequence of the verrucomicrobium Opitutus terrae PB90-1, an abundant inhabitant of rice paddy soil ecosystems.</title>
        <authorList>
            <person name="van Passel M.W."/>
            <person name="Kant R."/>
            <person name="Palva A."/>
            <person name="Copeland A."/>
            <person name="Lucas S."/>
            <person name="Lapidus A."/>
            <person name="Glavina del Rio T."/>
            <person name="Pitluck S."/>
            <person name="Goltsman E."/>
            <person name="Clum A."/>
            <person name="Sun H."/>
            <person name="Schmutz J."/>
            <person name="Larimer F.W."/>
            <person name="Land M.L."/>
            <person name="Hauser L."/>
            <person name="Kyrpides N."/>
            <person name="Mikhailova N."/>
            <person name="Richardson P.P."/>
            <person name="Janssen P.H."/>
            <person name="de Vos W.M."/>
            <person name="Smidt H."/>
        </authorList>
    </citation>
    <scope>NUCLEOTIDE SEQUENCE [LARGE SCALE GENOMIC DNA]</scope>
    <source>
        <strain evidence="3">DSM 11246 / JCM 15787 / PB90-1</strain>
    </source>
</reference>
<keyword evidence="3" id="KW-1185">Reference proteome</keyword>
<dbReference type="RefSeq" id="WP_012376072.1">
    <property type="nucleotide sequence ID" value="NC_010571.1"/>
</dbReference>
<protein>
    <recommendedName>
        <fullName evidence="4">PEP-CTERM protein-sorting domain-containing protein</fullName>
    </recommendedName>
</protein>
<dbReference type="InterPro" id="IPR047995">
    <property type="entry name" value="Choice_anch_K"/>
</dbReference>
<organism evidence="2 3">
    <name type="scientific">Opitutus terrae (strain DSM 11246 / JCM 15787 / PB90-1)</name>
    <dbReference type="NCBI Taxonomy" id="452637"/>
    <lineage>
        <taxon>Bacteria</taxon>
        <taxon>Pseudomonadati</taxon>
        <taxon>Verrucomicrobiota</taxon>
        <taxon>Opitutia</taxon>
        <taxon>Opitutales</taxon>
        <taxon>Opitutaceae</taxon>
        <taxon>Opitutus</taxon>
    </lineage>
</organism>
<dbReference type="NCBIfam" id="NF038131">
    <property type="entry name" value="choice_anch_K"/>
    <property type="match status" value="1"/>
</dbReference>
<sequence length="230" mass="24144">MHSRIRSMFAAALGLALTCSLAHAQLLLSGYTTGSFVDLSEPNTTVSNAGDGSWATFHTGIAATGSTQSKIEFSNTTFTDVASGDPIQVGLFEITNGMTLIGSGAPTAQFNLGLELTSPVMQSVALTQITFHVDHTPNLPGAIPDTFSASFTQPTAMKIGDYLVQFHVNFDPAEFQVAENTMVQRGDITVSFTPVPEPATYAAWGAALLVGLVGYRRLRARSAASLPAAA</sequence>
<feature type="chain" id="PRO_5002774446" description="PEP-CTERM protein-sorting domain-containing protein" evidence="1">
    <location>
        <begin position="25"/>
        <end position="230"/>
    </location>
</feature>
<name>B1ZT89_OPITP</name>
<evidence type="ECO:0000313" key="3">
    <source>
        <dbReference type="Proteomes" id="UP000007013"/>
    </source>
</evidence>
<gene>
    <name evidence="2" type="ordered locus">Oter_3264</name>
</gene>
<dbReference type="Proteomes" id="UP000007013">
    <property type="component" value="Chromosome"/>
</dbReference>
<dbReference type="AlphaFoldDB" id="B1ZT89"/>
<dbReference type="EMBL" id="CP001032">
    <property type="protein sequence ID" value="ACB76543.1"/>
    <property type="molecule type" value="Genomic_DNA"/>
</dbReference>
<accession>B1ZT89</accession>
<dbReference type="HOGENOM" id="CLU_1223739_0_0_0"/>
<evidence type="ECO:0000256" key="1">
    <source>
        <dbReference type="SAM" id="SignalP"/>
    </source>
</evidence>
<keyword evidence="1" id="KW-0732">Signal</keyword>
<feature type="signal peptide" evidence="1">
    <location>
        <begin position="1"/>
        <end position="24"/>
    </location>
</feature>
<proteinExistence type="predicted"/>
<dbReference type="STRING" id="452637.Oter_3264"/>
<evidence type="ECO:0008006" key="4">
    <source>
        <dbReference type="Google" id="ProtNLM"/>
    </source>
</evidence>
<dbReference type="KEGG" id="ote:Oter_3264"/>
<evidence type="ECO:0000313" key="2">
    <source>
        <dbReference type="EMBL" id="ACB76543.1"/>
    </source>
</evidence>